<feature type="region of interest" description="Disordered" evidence="1">
    <location>
        <begin position="330"/>
        <end position="358"/>
    </location>
</feature>
<dbReference type="OrthoDB" id="1751210at2759"/>
<dbReference type="EMBL" id="FO082054">
    <property type="protein sequence ID" value="CCE88644.1"/>
    <property type="molecule type" value="Genomic_DNA"/>
</dbReference>
<evidence type="ECO:0000256" key="1">
    <source>
        <dbReference type="SAM" id="MobiDB-lite"/>
    </source>
</evidence>
<dbReference type="InParanoid" id="G8YKR0"/>
<gene>
    <name evidence="3" type="primary">Piso0_001416</name>
    <name evidence="3" type="ORF">GNLVRS01_PISO0F06011g</name>
</gene>
<dbReference type="InterPro" id="IPR055509">
    <property type="entry name" value="DUF7082"/>
</dbReference>
<dbReference type="AlphaFoldDB" id="G8YKR0"/>
<keyword evidence="4" id="KW-1185">Reference proteome</keyword>
<dbReference type="STRING" id="559304.G8YKR0"/>
<accession>G8YKR0</accession>
<dbReference type="Proteomes" id="UP000005222">
    <property type="component" value="Chromosome F"/>
</dbReference>
<protein>
    <submittedName>
        <fullName evidence="3">Piso0_001416 protein</fullName>
    </submittedName>
</protein>
<evidence type="ECO:0000259" key="2">
    <source>
        <dbReference type="Pfam" id="PF23305"/>
    </source>
</evidence>
<name>G8YKR0_PICSO</name>
<evidence type="ECO:0000313" key="3">
    <source>
        <dbReference type="EMBL" id="CCE88644.1"/>
    </source>
</evidence>
<feature type="domain" description="DUF7082" evidence="2">
    <location>
        <begin position="442"/>
        <end position="634"/>
    </location>
</feature>
<reference evidence="3 4" key="1">
    <citation type="journal article" date="2012" name="G3 (Bethesda)">
        <title>Pichia sorbitophila, an interspecies yeast hybrid reveals early steps of genome resolution following polyploidization.</title>
        <authorList>
            <person name="Leh Louis V."/>
            <person name="Despons L."/>
            <person name="Friedrich A."/>
            <person name="Martin T."/>
            <person name="Durrens P."/>
            <person name="Casaregola S."/>
            <person name="Neuveglise C."/>
            <person name="Fairhead C."/>
            <person name="Marck C."/>
            <person name="Cruz J.A."/>
            <person name="Straub M.L."/>
            <person name="Kugler V."/>
            <person name="Sacerdot C."/>
            <person name="Uzunov Z."/>
            <person name="Thierry A."/>
            <person name="Weiss S."/>
            <person name="Bleykasten C."/>
            <person name="De Montigny J."/>
            <person name="Jacques N."/>
            <person name="Jung P."/>
            <person name="Lemaire M."/>
            <person name="Mallet S."/>
            <person name="Morel G."/>
            <person name="Richard G.F."/>
            <person name="Sarkar A."/>
            <person name="Savel G."/>
            <person name="Schacherer J."/>
            <person name="Seret M.L."/>
            <person name="Talla E."/>
            <person name="Samson G."/>
            <person name="Jubin C."/>
            <person name="Poulain J."/>
            <person name="Vacherie B."/>
            <person name="Barbe V."/>
            <person name="Pelletier E."/>
            <person name="Sherman D.J."/>
            <person name="Westhof E."/>
            <person name="Weissenbach J."/>
            <person name="Baret P.V."/>
            <person name="Wincker P."/>
            <person name="Gaillardin C."/>
            <person name="Dujon B."/>
            <person name="Souciet J.L."/>
        </authorList>
    </citation>
    <scope>NUCLEOTIDE SEQUENCE [LARGE SCALE GENOMIC DNA]</scope>
    <source>
        <strain evidence="4">ATCC MYA-4447 / BCRC 22081 / CBS 7064 / NBRC 10061 / NRRL Y-12695</strain>
    </source>
</reference>
<dbReference type="eggNOG" id="ENOG502RXRH">
    <property type="taxonomic scope" value="Eukaryota"/>
</dbReference>
<dbReference type="HOGENOM" id="CLU_420397_0_0_1"/>
<sequence>MMAYSNLMQKRFGINENESGIHDQAGFDEVPIKSANDGIAELMAWSGFQNGAYYDNGANETLTSVGPSSMSPPVMPNASSTGQIHQATGGFNMGGNINYHGGMVGSVAPHEDVPVEPKMVGFPSAKSETDVQNLGVASAPPTAPVMQPLSASGLDYTGAGSGVYGNYVGINQTGNNEYDTQSQAHSIEGVPSRMLSVVSSGDTVSSDFAPELSLDFGQYSMLDHGSMDMSPEYQFRPAPPMPASSHMQSPAMGTGIVNINNQQGKINNQASNDYLDSSGRNFSNMSLKSEGSGQPYYPNNNAAGFEKISFDMQIQKPFYYPQILPQHPASVQAASMPPSGVVSPAQQQNPPPSTTESPVIGVTRQQHANPAVNHFQQGTVQSSGGYQRYSQSNTDTKKRYRVIRGVSAGGCSTRPPKHLMGSNCLVLPVKLELNGAGVEDLCYPEWQPSEKEDRRRIIRIERIQEGPKLIANFSVVGSANENPMTLPPPPDVDVIEVSCLECSVQLNDDDLSPSSDSEVVPEERRRLEYYITSVEVVEIVELLIGTQSRDPVERRRERGRIRSNLVPFWSKKPISSRMQDRNPSISSGDSFSTYKDFRVELAKRIMGYEIRKPRGFDKEVRILKWSKLVPALKRALQSYYTEIPAPGSMMPMDC</sequence>
<organism evidence="3 4">
    <name type="scientific">Pichia sorbitophila (strain ATCC MYA-4447 / BCRC 22081 / CBS 7064 / NBRC 10061 / NRRL Y-12695)</name>
    <name type="common">Hybrid yeast</name>
    <dbReference type="NCBI Taxonomy" id="559304"/>
    <lineage>
        <taxon>Eukaryota</taxon>
        <taxon>Fungi</taxon>
        <taxon>Dikarya</taxon>
        <taxon>Ascomycota</taxon>
        <taxon>Saccharomycotina</taxon>
        <taxon>Pichiomycetes</taxon>
        <taxon>Debaryomycetaceae</taxon>
        <taxon>Millerozyma</taxon>
    </lineage>
</organism>
<dbReference type="Pfam" id="PF23305">
    <property type="entry name" value="DUF7082"/>
    <property type="match status" value="1"/>
</dbReference>
<evidence type="ECO:0000313" key="4">
    <source>
        <dbReference type="Proteomes" id="UP000005222"/>
    </source>
</evidence>
<proteinExistence type="predicted"/>